<dbReference type="STRING" id="1450648.CLORY_19630"/>
<evidence type="ECO:0000256" key="2">
    <source>
        <dbReference type="ARBA" id="ARBA00022553"/>
    </source>
</evidence>
<dbReference type="GO" id="GO:0000156">
    <property type="term" value="F:phosphorelay response regulator activity"/>
    <property type="evidence" value="ECO:0007669"/>
    <property type="project" value="TreeGrafter"/>
</dbReference>
<sequence length="228" mass="26574">MKELILVVDDEERMRKLIGAYLKKERYQVLEAENGMDALRIFKENKIHLVVLDVMMPVMDGWTTCTELRKISNVPIVFLTAKSEDDDKLLGYELGTDHYVTKPFNMKLLIAKIENLINRAYYEKVDVKKELYFDGLLINELSHSVTINGEEINLSPKEYDLLVYFAHNEKIVLSREKILDKVWGIDFIGELRTADTYIKRLREKLGDRAYLVSTVRGTGYKFEAKNEI</sequence>
<dbReference type="GO" id="GO:0006355">
    <property type="term" value="P:regulation of DNA-templated transcription"/>
    <property type="evidence" value="ECO:0007669"/>
    <property type="project" value="InterPro"/>
</dbReference>
<keyword evidence="13" id="KW-1185">Reference proteome</keyword>
<evidence type="ECO:0000256" key="3">
    <source>
        <dbReference type="ARBA" id="ARBA00023012"/>
    </source>
</evidence>
<feature type="domain" description="OmpR/PhoB-type" evidence="11">
    <location>
        <begin position="128"/>
        <end position="224"/>
    </location>
</feature>
<evidence type="ECO:0000256" key="4">
    <source>
        <dbReference type="ARBA" id="ARBA00023015"/>
    </source>
</evidence>
<keyword evidence="4" id="KW-0805">Transcription regulation</keyword>
<dbReference type="InterPro" id="IPR011006">
    <property type="entry name" value="CheY-like_superfamily"/>
</dbReference>
<evidence type="ECO:0000256" key="9">
    <source>
        <dbReference type="PROSITE-ProRule" id="PRU01091"/>
    </source>
</evidence>
<feature type="modified residue" description="4-aspartylphosphate" evidence="8">
    <location>
        <position position="53"/>
    </location>
</feature>
<evidence type="ECO:0000259" key="10">
    <source>
        <dbReference type="PROSITE" id="PS50110"/>
    </source>
</evidence>
<dbReference type="Proteomes" id="UP000190080">
    <property type="component" value="Unassembled WGS sequence"/>
</dbReference>
<dbReference type="OrthoDB" id="9790442at2"/>
<dbReference type="CDD" id="cd17574">
    <property type="entry name" value="REC_OmpR"/>
    <property type="match status" value="1"/>
</dbReference>
<dbReference type="Pfam" id="PF00486">
    <property type="entry name" value="Trans_reg_C"/>
    <property type="match status" value="1"/>
</dbReference>
<dbReference type="SUPFAM" id="SSF52172">
    <property type="entry name" value="CheY-like"/>
    <property type="match status" value="1"/>
</dbReference>
<evidence type="ECO:0000256" key="7">
    <source>
        <dbReference type="ARBA" id="ARBA00024867"/>
    </source>
</evidence>
<evidence type="ECO:0000256" key="1">
    <source>
        <dbReference type="ARBA" id="ARBA00018672"/>
    </source>
</evidence>
<dbReference type="FunFam" id="3.40.50.2300:FF:000001">
    <property type="entry name" value="DNA-binding response regulator PhoB"/>
    <property type="match status" value="1"/>
</dbReference>
<dbReference type="SMART" id="SM00448">
    <property type="entry name" value="REC"/>
    <property type="match status" value="1"/>
</dbReference>
<dbReference type="InterPro" id="IPR001867">
    <property type="entry name" value="OmpR/PhoB-type_DNA-bd"/>
</dbReference>
<dbReference type="PROSITE" id="PS50110">
    <property type="entry name" value="RESPONSE_REGULATORY"/>
    <property type="match status" value="1"/>
</dbReference>
<keyword evidence="6" id="KW-0804">Transcription</keyword>
<dbReference type="AlphaFoldDB" id="A0A1V4IQP9"/>
<dbReference type="Gene3D" id="1.10.10.10">
    <property type="entry name" value="Winged helix-like DNA-binding domain superfamily/Winged helix DNA-binding domain"/>
    <property type="match status" value="1"/>
</dbReference>
<dbReference type="PANTHER" id="PTHR48111:SF73">
    <property type="entry name" value="ALKALINE PHOSPHATASE SYNTHESIS TRANSCRIPTIONAL REGULATORY PROTEIN PHOP"/>
    <property type="match status" value="1"/>
</dbReference>
<dbReference type="Gene3D" id="3.40.50.2300">
    <property type="match status" value="1"/>
</dbReference>
<evidence type="ECO:0000256" key="8">
    <source>
        <dbReference type="PROSITE-ProRule" id="PRU00169"/>
    </source>
</evidence>
<evidence type="ECO:0000256" key="5">
    <source>
        <dbReference type="ARBA" id="ARBA00023125"/>
    </source>
</evidence>
<dbReference type="SMART" id="SM00862">
    <property type="entry name" value="Trans_reg_C"/>
    <property type="match status" value="1"/>
</dbReference>
<keyword evidence="2 8" id="KW-0597">Phosphoprotein</keyword>
<feature type="DNA-binding region" description="OmpR/PhoB-type" evidence="9">
    <location>
        <begin position="128"/>
        <end position="224"/>
    </location>
</feature>
<dbReference type="FunFam" id="1.10.10.10:FF:000018">
    <property type="entry name" value="DNA-binding response regulator ResD"/>
    <property type="match status" value="1"/>
</dbReference>
<name>A0A1V4IQP9_9CLOT</name>
<dbReference type="EMBL" id="MZGV01000017">
    <property type="protein sequence ID" value="OPJ62140.1"/>
    <property type="molecule type" value="Genomic_DNA"/>
</dbReference>
<protein>
    <recommendedName>
        <fullName evidence="1">Stage 0 sporulation protein A homolog</fullName>
    </recommendedName>
</protein>
<proteinExistence type="predicted"/>
<dbReference type="RefSeq" id="WP_079423769.1">
    <property type="nucleotide sequence ID" value="NZ_MZGV01000017.1"/>
</dbReference>
<evidence type="ECO:0000259" key="11">
    <source>
        <dbReference type="PROSITE" id="PS51755"/>
    </source>
</evidence>
<evidence type="ECO:0000313" key="13">
    <source>
        <dbReference type="Proteomes" id="UP000190080"/>
    </source>
</evidence>
<dbReference type="PROSITE" id="PS51755">
    <property type="entry name" value="OMPR_PHOB"/>
    <property type="match status" value="1"/>
</dbReference>
<accession>A0A1V4IQP9</accession>
<organism evidence="12 13">
    <name type="scientific">Clostridium oryzae</name>
    <dbReference type="NCBI Taxonomy" id="1450648"/>
    <lineage>
        <taxon>Bacteria</taxon>
        <taxon>Bacillati</taxon>
        <taxon>Bacillota</taxon>
        <taxon>Clostridia</taxon>
        <taxon>Eubacteriales</taxon>
        <taxon>Clostridiaceae</taxon>
        <taxon>Clostridium</taxon>
    </lineage>
</organism>
<dbReference type="PANTHER" id="PTHR48111">
    <property type="entry name" value="REGULATOR OF RPOS"/>
    <property type="match status" value="1"/>
</dbReference>
<feature type="domain" description="Response regulatory" evidence="10">
    <location>
        <begin position="4"/>
        <end position="117"/>
    </location>
</feature>
<evidence type="ECO:0000313" key="12">
    <source>
        <dbReference type="EMBL" id="OPJ62140.1"/>
    </source>
</evidence>
<keyword evidence="5 9" id="KW-0238">DNA-binding</keyword>
<dbReference type="InterPro" id="IPR039420">
    <property type="entry name" value="WalR-like"/>
</dbReference>
<reference evidence="12 13" key="1">
    <citation type="submission" date="2017-03" db="EMBL/GenBank/DDBJ databases">
        <title>Genome sequence of Clostridium oryzae DSM 28571.</title>
        <authorList>
            <person name="Poehlein A."/>
            <person name="Daniel R."/>
        </authorList>
    </citation>
    <scope>NUCLEOTIDE SEQUENCE [LARGE SCALE GENOMIC DNA]</scope>
    <source>
        <strain evidence="12 13">DSM 28571</strain>
    </source>
</reference>
<dbReference type="CDD" id="cd00383">
    <property type="entry name" value="trans_reg_C"/>
    <property type="match status" value="1"/>
</dbReference>
<keyword evidence="3" id="KW-0902">Two-component regulatory system</keyword>
<comment type="function">
    <text evidence="7">May play the central regulatory role in sporulation. It may be an element of the effector pathway responsible for the activation of sporulation genes in response to nutritional stress. Spo0A may act in concert with spo0H (a sigma factor) to control the expression of some genes that are critical to the sporulation process.</text>
</comment>
<dbReference type="GO" id="GO:0000976">
    <property type="term" value="F:transcription cis-regulatory region binding"/>
    <property type="evidence" value="ECO:0007669"/>
    <property type="project" value="TreeGrafter"/>
</dbReference>
<dbReference type="GO" id="GO:0005829">
    <property type="term" value="C:cytosol"/>
    <property type="evidence" value="ECO:0007669"/>
    <property type="project" value="TreeGrafter"/>
</dbReference>
<gene>
    <name evidence="12" type="primary">srrA_3</name>
    <name evidence="12" type="ORF">CLORY_19630</name>
</gene>
<dbReference type="InterPro" id="IPR001789">
    <property type="entry name" value="Sig_transdc_resp-reg_receiver"/>
</dbReference>
<dbReference type="Pfam" id="PF00072">
    <property type="entry name" value="Response_reg"/>
    <property type="match status" value="1"/>
</dbReference>
<dbReference type="GO" id="GO:0032993">
    <property type="term" value="C:protein-DNA complex"/>
    <property type="evidence" value="ECO:0007669"/>
    <property type="project" value="TreeGrafter"/>
</dbReference>
<evidence type="ECO:0000256" key="6">
    <source>
        <dbReference type="ARBA" id="ARBA00023163"/>
    </source>
</evidence>
<dbReference type="InterPro" id="IPR036388">
    <property type="entry name" value="WH-like_DNA-bd_sf"/>
</dbReference>
<comment type="caution">
    <text evidence="12">The sequence shown here is derived from an EMBL/GenBank/DDBJ whole genome shotgun (WGS) entry which is preliminary data.</text>
</comment>